<dbReference type="InterPro" id="IPR036928">
    <property type="entry name" value="AS_sf"/>
</dbReference>
<dbReference type="Proteomes" id="UP000544090">
    <property type="component" value="Unassembled WGS sequence"/>
</dbReference>
<dbReference type="RefSeq" id="WP_168489410.1">
    <property type="nucleotide sequence ID" value="NZ_JAAZSQ010000043.1"/>
</dbReference>
<protein>
    <submittedName>
        <fullName evidence="2">Amidase</fullName>
    </submittedName>
</protein>
<comment type="caution">
    <text evidence="2">The sequence shown here is derived from an EMBL/GenBank/DDBJ whole genome shotgun (WGS) entry which is preliminary data.</text>
</comment>
<dbReference type="Gene3D" id="3.90.1300.10">
    <property type="entry name" value="Amidase signature (AS) domain"/>
    <property type="match status" value="1"/>
</dbReference>
<dbReference type="PANTHER" id="PTHR11895">
    <property type="entry name" value="TRANSAMIDASE"/>
    <property type="match status" value="1"/>
</dbReference>
<dbReference type="Pfam" id="PF01425">
    <property type="entry name" value="Amidase"/>
    <property type="match status" value="1"/>
</dbReference>
<organism evidence="2 3">
    <name type="scientific">Arthrobacter mobilis</name>
    <dbReference type="NCBI Taxonomy" id="2724944"/>
    <lineage>
        <taxon>Bacteria</taxon>
        <taxon>Bacillati</taxon>
        <taxon>Actinomycetota</taxon>
        <taxon>Actinomycetes</taxon>
        <taxon>Micrococcales</taxon>
        <taxon>Micrococcaceae</taxon>
        <taxon>Arthrobacter</taxon>
    </lineage>
</organism>
<dbReference type="InterPro" id="IPR000120">
    <property type="entry name" value="Amidase"/>
</dbReference>
<dbReference type="EMBL" id="JAAZSQ010000043">
    <property type="protein sequence ID" value="NKX56872.1"/>
    <property type="molecule type" value="Genomic_DNA"/>
</dbReference>
<dbReference type="InterPro" id="IPR023631">
    <property type="entry name" value="Amidase_dom"/>
</dbReference>
<dbReference type="AlphaFoldDB" id="A0A7X6K827"/>
<dbReference type="InterPro" id="IPR020556">
    <property type="entry name" value="Amidase_CS"/>
</dbReference>
<dbReference type="PANTHER" id="PTHR11895:SF76">
    <property type="entry name" value="INDOLEACETAMIDE HYDROLASE"/>
    <property type="match status" value="1"/>
</dbReference>
<proteinExistence type="predicted"/>
<name>A0A7X6K827_9MICC</name>
<reference evidence="2 3" key="1">
    <citation type="submission" date="2020-04" db="EMBL/GenBank/DDBJ databases">
        <title>Arthrobacter sp. nov.</title>
        <authorList>
            <person name="Liu S."/>
        </authorList>
    </citation>
    <scope>NUCLEOTIDE SEQUENCE [LARGE SCALE GENOMIC DNA]</scope>
    <source>
        <strain evidence="2 3">E918</strain>
    </source>
</reference>
<dbReference type="SUPFAM" id="SSF75304">
    <property type="entry name" value="Amidase signature (AS) enzymes"/>
    <property type="match status" value="1"/>
</dbReference>
<evidence type="ECO:0000259" key="1">
    <source>
        <dbReference type="Pfam" id="PF01425"/>
    </source>
</evidence>
<gene>
    <name evidence="2" type="ORF">HGG74_20590</name>
</gene>
<evidence type="ECO:0000313" key="3">
    <source>
        <dbReference type="Proteomes" id="UP000544090"/>
    </source>
</evidence>
<keyword evidence="3" id="KW-1185">Reference proteome</keyword>
<dbReference type="GO" id="GO:0003824">
    <property type="term" value="F:catalytic activity"/>
    <property type="evidence" value="ECO:0007669"/>
    <property type="project" value="InterPro"/>
</dbReference>
<accession>A0A7X6K827</accession>
<evidence type="ECO:0000313" key="2">
    <source>
        <dbReference type="EMBL" id="NKX56872.1"/>
    </source>
</evidence>
<sequence length="477" mass="51147">MNSDIQALSLRELARRIRERDISAQEALESHLRRIDEINPMINAIVTLDADSAWRRAAEADAQLASGAAVGPLHGVPMTHKDNHLTAGLRTTFGSPILADNVPERDGLIIQRLKSAGVNTTGKSNVPEFAAGSHTFNPVFGTTTNPYDPTRSAGGSSGGAAAAIAAGIQAAGDGSDMGGSLRTPGSFCNLVGYRPSLGRIPMLPAKNPWAWISRQGVLAHDVEDVRYLMRVLAGPDASSPSSVPLDGSYASELPGTLDGLRIGWTADFGLGVPVEREVLDVLIPNLSIFEELGARVEPACPDLSDADEVFQTTRAFDFATSYGHLMAEHRYQMKDAVQWNVDKGLSLTSQDFISANQARARLAAAVRDFFSRYDVLLAPAVQVLPFDAAQEYPTNIEGVPMRTYLDWMRAACLISATGLPSLSIPGGFTSSGLPVGLQMVTADQADQLLLRVAHSFEEATGFHQRRPRFEIPVSSTP</sequence>
<dbReference type="PROSITE" id="PS00571">
    <property type="entry name" value="AMIDASES"/>
    <property type="match status" value="1"/>
</dbReference>
<feature type="domain" description="Amidase" evidence="1">
    <location>
        <begin position="26"/>
        <end position="450"/>
    </location>
</feature>